<dbReference type="PANTHER" id="PTHR46072">
    <property type="entry name" value="AMIDASE-RELATED-RELATED"/>
    <property type="match status" value="1"/>
</dbReference>
<dbReference type="HOGENOM" id="CLU_1759145_0_0_1"/>
<sequence length="148" mass="16464">MAASEPPQWLLTVDAKRKLRDDAIQKYLDGQNLRSEVRHRAPDACYAPTSTSMPILVKFNNQTIITPHFSARSMLTSGFTEILFDHAIKQAKELDEYHAKSGRLIGPLHGVPITLKDQFNVKGYDSTLSYVGRAFKPAAHGSLIVSIL</sequence>
<evidence type="ECO:0000313" key="5">
    <source>
        <dbReference type="Proteomes" id="UP000002668"/>
    </source>
</evidence>
<gene>
    <name evidence="4" type="ORF">LEMA_P029390.1</name>
</gene>
<dbReference type="PANTHER" id="PTHR46072:SF2">
    <property type="entry name" value="AMIDASE (EUROFUNG)"/>
    <property type="match status" value="1"/>
</dbReference>
<dbReference type="OrthoDB" id="3773614at2759"/>
<feature type="domain" description="Amidase" evidence="3">
    <location>
        <begin position="77"/>
        <end position="146"/>
    </location>
</feature>
<dbReference type="eggNOG" id="KOG1212">
    <property type="taxonomic scope" value="Eukaryota"/>
</dbReference>
<dbReference type="InParanoid" id="E4ZW11"/>
<dbReference type="Gene3D" id="3.90.1300.10">
    <property type="entry name" value="Amidase signature (AS) domain"/>
    <property type="match status" value="1"/>
</dbReference>
<name>E4ZW11_LEPMJ</name>
<organism evidence="5">
    <name type="scientific">Leptosphaeria maculans (strain JN3 / isolate v23.1.3 / race Av1-4-5-6-7-8)</name>
    <name type="common">Blackleg fungus</name>
    <name type="synonym">Phoma lingam</name>
    <dbReference type="NCBI Taxonomy" id="985895"/>
    <lineage>
        <taxon>Eukaryota</taxon>
        <taxon>Fungi</taxon>
        <taxon>Dikarya</taxon>
        <taxon>Ascomycota</taxon>
        <taxon>Pezizomycotina</taxon>
        <taxon>Dothideomycetes</taxon>
        <taxon>Pleosporomycetidae</taxon>
        <taxon>Pleosporales</taxon>
        <taxon>Pleosporineae</taxon>
        <taxon>Leptosphaeriaceae</taxon>
        <taxon>Plenodomus</taxon>
        <taxon>Plenodomus lingam/Leptosphaeria maculans species complex</taxon>
    </lineage>
</organism>
<evidence type="ECO:0000256" key="2">
    <source>
        <dbReference type="ARBA" id="ARBA00022801"/>
    </source>
</evidence>
<dbReference type="Pfam" id="PF01425">
    <property type="entry name" value="Amidase"/>
    <property type="match status" value="1"/>
</dbReference>
<dbReference type="InterPro" id="IPR036928">
    <property type="entry name" value="AS_sf"/>
</dbReference>
<dbReference type="InterPro" id="IPR023631">
    <property type="entry name" value="Amidase_dom"/>
</dbReference>
<proteinExistence type="inferred from homology"/>
<dbReference type="SUPFAM" id="SSF75304">
    <property type="entry name" value="Amidase signature (AS) enzymes"/>
    <property type="match status" value="1"/>
</dbReference>
<accession>E4ZW11</accession>
<dbReference type="Proteomes" id="UP000002668">
    <property type="component" value="Genome"/>
</dbReference>
<keyword evidence="5" id="KW-1185">Reference proteome</keyword>
<protein>
    <recommendedName>
        <fullName evidence="3">Amidase domain-containing protein</fullName>
    </recommendedName>
</protein>
<dbReference type="VEuPathDB" id="FungiDB:LEMA_P029390.1"/>
<dbReference type="GO" id="GO:0016787">
    <property type="term" value="F:hydrolase activity"/>
    <property type="evidence" value="ECO:0007669"/>
    <property type="project" value="UniProtKB-KW"/>
</dbReference>
<evidence type="ECO:0000256" key="1">
    <source>
        <dbReference type="ARBA" id="ARBA00009199"/>
    </source>
</evidence>
<keyword evidence="2" id="KW-0378">Hydrolase</keyword>
<dbReference type="AlphaFoldDB" id="E4ZW11"/>
<evidence type="ECO:0000313" key="4">
    <source>
        <dbReference type="EMBL" id="CBX95787.1"/>
    </source>
</evidence>
<reference evidence="5" key="1">
    <citation type="journal article" date="2011" name="Nat. Commun.">
        <title>Effector diversification within compartments of the Leptosphaeria maculans genome affected by Repeat-Induced Point mutations.</title>
        <authorList>
            <person name="Rouxel T."/>
            <person name="Grandaubert J."/>
            <person name="Hane J.K."/>
            <person name="Hoede C."/>
            <person name="van de Wouw A.P."/>
            <person name="Couloux A."/>
            <person name="Dominguez V."/>
            <person name="Anthouard V."/>
            <person name="Bally P."/>
            <person name="Bourras S."/>
            <person name="Cozijnsen A.J."/>
            <person name="Ciuffetti L.M."/>
            <person name="Degrave A."/>
            <person name="Dilmaghani A."/>
            <person name="Duret L."/>
            <person name="Fudal I."/>
            <person name="Goodwin S.B."/>
            <person name="Gout L."/>
            <person name="Glaser N."/>
            <person name="Linglin J."/>
            <person name="Kema G.H.J."/>
            <person name="Lapalu N."/>
            <person name="Lawrence C.B."/>
            <person name="May K."/>
            <person name="Meyer M."/>
            <person name="Ollivier B."/>
            <person name="Poulain J."/>
            <person name="Schoch C.L."/>
            <person name="Simon A."/>
            <person name="Spatafora J.W."/>
            <person name="Stachowiak A."/>
            <person name="Turgeon B.G."/>
            <person name="Tyler B.M."/>
            <person name="Vincent D."/>
            <person name="Weissenbach J."/>
            <person name="Amselem J."/>
            <person name="Quesneville H."/>
            <person name="Oliver R.P."/>
            <person name="Wincker P."/>
            <person name="Balesdent M.-H."/>
            <person name="Howlett B.J."/>
        </authorList>
    </citation>
    <scope>NUCLEOTIDE SEQUENCE [LARGE SCALE GENOMIC DNA]</scope>
    <source>
        <strain evidence="5">JN3 / isolate v23.1.3 / race Av1-4-5-6-7-8</strain>
    </source>
</reference>
<dbReference type="STRING" id="985895.E4ZW11"/>
<comment type="similarity">
    <text evidence="1">Belongs to the amidase family.</text>
</comment>
<evidence type="ECO:0000259" key="3">
    <source>
        <dbReference type="Pfam" id="PF01425"/>
    </source>
</evidence>
<dbReference type="EMBL" id="FP929127">
    <property type="protein sequence ID" value="CBX95787.1"/>
    <property type="molecule type" value="Genomic_DNA"/>
</dbReference>